<comment type="caution">
    <text evidence="2">The sequence shown here is derived from an EMBL/GenBank/DDBJ whole genome shotgun (WGS) entry which is preliminary data.</text>
</comment>
<evidence type="ECO:0000313" key="3">
    <source>
        <dbReference type="Proteomes" id="UP001150259"/>
    </source>
</evidence>
<reference evidence="2 3" key="1">
    <citation type="submission" date="2022-11" db="EMBL/GenBank/DDBJ databases">
        <title>Anaerobic phenanthrene biodegradation by a DNRA strain PheN6.</title>
        <authorList>
            <person name="Zhang Z."/>
        </authorList>
    </citation>
    <scope>NUCLEOTIDE SEQUENCE [LARGE SCALE GENOMIC DNA]</scope>
    <source>
        <strain evidence="2 3">PheN6</strain>
    </source>
</reference>
<keyword evidence="1" id="KW-0812">Transmembrane</keyword>
<feature type="transmembrane region" description="Helical" evidence="1">
    <location>
        <begin position="12"/>
        <end position="30"/>
    </location>
</feature>
<keyword evidence="1" id="KW-0472">Membrane</keyword>
<dbReference type="RefSeq" id="WP_272461772.1">
    <property type="nucleotide sequence ID" value="NZ_JAPFQL010000027.1"/>
</dbReference>
<dbReference type="EMBL" id="JAPFQL010000027">
    <property type="protein sequence ID" value="MDC5697197.1"/>
    <property type="molecule type" value="Genomic_DNA"/>
</dbReference>
<feature type="transmembrane region" description="Helical" evidence="1">
    <location>
        <begin position="61"/>
        <end position="80"/>
    </location>
</feature>
<name>A0ABT5GG27_9MICO</name>
<keyword evidence="3" id="KW-1185">Reference proteome</keyword>
<feature type="transmembrane region" description="Helical" evidence="1">
    <location>
        <begin position="92"/>
        <end position="111"/>
    </location>
</feature>
<dbReference type="Proteomes" id="UP001150259">
    <property type="component" value="Unassembled WGS sequence"/>
</dbReference>
<feature type="transmembrane region" description="Helical" evidence="1">
    <location>
        <begin position="123"/>
        <end position="143"/>
    </location>
</feature>
<evidence type="ECO:0000256" key="1">
    <source>
        <dbReference type="SAM" id="Phobius"/>
    </source>
</evidence>
<proteinExistence type="predicted"/>
<accession>A0ABT5GG27</accession>
<sequence length="153" mass="16347">MTRNHPQQSAIVAMYAGLALTAVATASGWVDRASGNVLADHLRAGYPSYSVARIDTAVSTWLGYLSILGALGAIGWWWAIRSVRKRRRWARTTATGLFGAGLAVALFNLVVRDTSGDTGLPPLLAWIGMLPALAGLLAVALLWRSQRDESSQA</sequence>
<organism evidence="2 3">
    <name type="scientific">Intrasporangium calvum</name>
    <dbReference type="NCBI Taxonomy" id="53358"/>
    <lineage>
        <taxon>Bacteria</taxon>
        <taxon>Bacillati</taxon>
        <taxon>Actinomycetota</taxon>
        <taxon>Actinomycetes</taxon>
        <taxon>Micrococcales</taxon>
        <taxon>Intrasporangiaceae</taxon>
        <taxon>Intrasporangium</taxon>
    </lineage>
</organism>
<keyword evidence="1" id="KW-1133">Transmembrane helix</keyword>
<evidence type="ECO:0000313" key="2">
    <source>
        <dbReference type="EMBL" id="MDC5697197.1"/>
    </source>
</evidence>
<gene>
    <name evidence="2" type="ORF">OO014_07990</name>
</gene>
<protein>
    <submittedName>
        <fullName evidence="2">Uncharacterized protein</fullName>
    </submittedName>
</protein>